<organism evidence="2 3">
    <name type="scientific">Komagataeibacter oboediens</name>
    <dbReference type="NCBI Taxonomy" id="65958"/>
    <lineage>
        <taxon>Bacteria</taxon>
        <taxon>Pseudomonadati</taxon>
        <taxon>Pseudomonadota</taxon>
        <taxon>Alphaproteobacteria</taxon>
        <taxon>Acetobacterales</taxon>
        <taxon>Acetobacteraceae</taxon>
        <taxon>Komagataeibacter</taxon>
    </lineage>
</organism>
<protein>
    <recommendedName>
        <fullName evidence="4">Urease accessory protein UreD</fullName>
    </recommendedName>
</protein>
<proteinExistence type="predicted"/>
<keyword evidence="1" id="KW-0143">Chaperone</keyword>
<gene>
    <name evidence="2" type="ORF">CFR80_10555</name>
</gene>
<dbReference type="Proteomes" id="UP000247417">
    <property type="component" value="Unassembled WGS sequence"/>
</dbReference>
<dbReference type="InterPro" id="IPR002669">
    <property type="entry name" value="UreD"/>
</dbReference>
<evidence type="ECO:0000313" key="2">
    <source>
        <dbReference type="EMBL" id="PYD81647.1"/>
    </source>
</evidence>
<name>A0A318QPK7_9PROT</name>
<dbReference type="GO" id="GO:0016151">
    <property type="term" value="F:nickel cation binding"/>
    <property type="evidence" value="ECO:0007669"/>
    <property type="project" value="InterPro"/>
</dbReference>
<accession>A0A318QPK7</accession>
<dbReference type="AlphaFoldDB" id="A0A318QPK7"/>
<sequence length="184" mass="19744">MTRLLKSRSRAMLPPMRGWNGFRMARSSFDGSRFHRHMAVDMAGSASSLFLGNRIFGRQGSGEHLSRLGVRDRLSIRRDNELLLEDMLRLDSMDVSALLAQPAVMGGQGAVATLVLVSPQAMDVLARATAAADCPRMRGVCRIRMEWHAGGKGAGPRRAAVGGCGAAYPARAGPWQGRAGRAGV</sequence>
<evidence type="ECO:0000313" key="3">
    <source>
        <dbReference type="Proteomes" id="UP000247417"/>
    </source>
</evidence>
<comment type="caution">
    <text evidence="2">The sequence shown here is derived from an EMBL/GenBank/DDBJ whole genome shotgun (WGS) entry which is preliminary data.</text>
</comment>
<dbReference type="EMBL" id="NKTX01000024">
    <property type="protein sequence ID" value="PYD81647.1"/>
    <property type="molecule type" value="Genomic_DNA"/>
</dbReference>
<dbReference type="Pfam" id="PF01774">
    <property type="entry name" value="UreD"/>
    <property type="match status" value="1"/>
</dbReference>
<evidence type="ECO:0008006" key="4">
    <source>
        <dbReference type="Google" id="ProtNLM"/>
    </source>
</evidence>
<evidence type="ECO:0000256" key="1">
    <source>
        <dbReference type="ARBA" id="ARBA00023186"/>
    </source>
</evidence>
<reference evidence="2 3" key="1">
    <citation type="submission" date="2017-07" db="EMBL/GenBank/DDBJ databases">
        <title>A draft genome sequence of Komagataeibacter oboediens LMG 18849.</title>
        <authorList>
            <person name="Skraban J."/>
            <person name="Cleenwerck I."/>
            <person name="Vandamme P."/>
            <person name="Trcek J."/>
        </authorList>
    </citation>
    <scope>NUCLEOTIDE SEQUENCE [LARGE SCALE GENOMIC DNA]</scope>
    <source>
        <strain evidence="2 3">LMG 18849</strain>
    </source>
</reference>